<dbReference type="RefSeq" id="WP_146388344.1">
    <property type="nucleotide sequence ID" value="NZ_VOHK01000005.1"/>
</dbReference>
<dbReference type="SUPFAM" id="SSF51338">
    <property type="entry name" value="Composite domain of metallo-dependent hydrolases"/>
    <property type="match status" value="1"/>
</dbReference>
<evidence type="ECO:0000313" key="4">
    <source>
        <dbReference type="Proteomes" id="UP000319980"/>
    </source>
</evidence>
<dbReference type="GO" id="GO:0016812">
    <property type="term" value="F:hydrolase activity, acting on carbon-nitrogen (but not peptide) bonds, in cyclic amides"/>
    <property type="evidence" value="ECO:0007669"/>
    <property type="project" value="TreeGrafter"/>
</dbReference>
<feature type="chain" id="PRO_5022776800" evidence="1">
    <location>
        <begin position="21"/>
        <end position="463"/>
    </location>
</feature>
<evidence type="ECO:0000313" key="3">
    <source>
        <dbReference type="EMBL" id="TWT19228.1"/>
    </source>
</evidence>
<protein>
    <submittedName>
        <fullName evidence="3">Amidohydrolase</fullName>
    </submittedName>
</protein>
<dbReference type="GO" id="GO:0005829">
    <property type="term" value="C:cytosol"/>
    <property type="evidence" value="ECO:0007669"/>
    <property type="project" value="TreeGrafter"/>
</dbReference>
<accession>A0A5C5U0L8</accession>
<dbReference type="AlphaFoldDB" id="A0A5C5U0L8"/>
<feature type="domain" description="Amidohydrolase 3" evidence="2">
    <location>
        <begin position="374"/>
        <end position="438"/>
    </location>
</feature>
<name>A0A5C5U0L8_9GAMM</name>
<dbReference type="PANTHER" id="PTHR11647:SF1">
    <property type="entry name" value="COLLAPSIN RESPONSE MEDIATOR PROTEIN"/>
    <property type="match status" value="1"/>
</dbReference>
<dbReference type="InterPro" id="IPR011059">
    <property type="entry name" value="Metal-dep_hydrolase_composite"/>
</dbReference>
<organism evidence="3 4">
    <name type="scientific">Luteimonas marina</name>
    <dbReference type="NCBI Taxonomy" id="488485"/>
    <lineage>
        <taxon>Bacteria</taxon>
        <taxon>Pseudomonadati</taxon>
        <taxon>Pseudomonadota</taxon>
        <taxon>Gammaproteobacteria</taxon>
        <taxon>Lysobacterales</taxon>
        <taxon>Lysobacteraceae</taxon>
        <taxon>Luteimonas</taxon>
    </lineage>
</organism>
<keyword evidence="4" id="KW-1185">Reference proteome</keyword>
<keyword evidence="3" id="KW-0378">Hydrolase</keyword>
<dbReference type="Gene3D" id="3.20.20.140">
    <property type="entry name" value="Metal-dependent hydrolases"/>
    <property type="match status" value="1"/>
</dbReference>
<evidence type="ECO:0000256" key="1">
    <source>
        <dbReference type="SAM" id="SignalP"/>
    </source>
</evidence>
<sequence length="463" mass="48374">MLRPLTAAICAALLAGCASTASTTAGDAPSPAAARADVVGEAYASSYRPIASNPVLITGATVLTGDGRRLEGADVLLQGGKVAAVGTGLAASADAIRVDGSGKWVTPGLIDVHSHLGVYPSPGARAHSDGNEATAPVTAQVWAEHSVWPQDPGFGAALAGGVTALQILPGSANLVGGRGVTLKNVAATTAQGMKFPGAPHGLKMACGENPKRVYGQKGGPSTRMGNVAGYRTAFIDAREYAKKRAGKDAGKRDLKLETLAGALDGDILVHIHCYRADEMAQMLDLAKEFDFKVTAFHHGVEAYKLADRLAADGVCGALWADWWGFKMEAFDGIQENIAIVDRPANSCAIVHSDSDEGIQRLNQEAAKVIANAKRAGIDIPPERAIRWLTQNAAKALGVLDRTGTLEAGKMADVVLWNGNPFSVYAQAEQVYIDGARVYDRRDPSRQPVTDFMLGQSAAQGGVR</sequence>
<proteinExistence type="predicted"/>
<dbReference type="Proteomes" id="UP000319980">
    <property type="component" value="Unassembled WGS sequence"/>
</dbReference>
<dbReference type="CDD" id="cd01309">
    <property type="entry name" value="Met_dep_hydrolase_C"/>
    <property type="match status" value="1"/>
</dbReference>
<keyword evidence="1" id="KW-0732">Signal</keyword>
<dbReference type="PANTHER" id="PTHR11647">
    <property type="entry name" value="HYDRANTOINASE/DIHYDROPYRIMIDINASE FAMILY MEMBER"/>
    <property type="match status" value="1"/>
</dbReference>
<dbReference type="InterPro" id="IPR050378">
    <property type="entry name" value="Metallo-dep_Hydrolases_sf"/>
</dbReference>
<dbReference type="SUPFAM" id="SSF51556">
    <property type="entry name" value="Metallo-dependent hydrolases"/>
    <property type="match status" value="1"/>
</dbReference>
<feature type="signal peptide" evidence="1">
    <location>
        <begin position="1"/>
        <end position="20"/>
    </location>
</feature>
<dbReference type="EMBL" id="VOHK01000005">
    <property type="protein sequence ID" value="TWT19228.1"/>
    <property type="molecule type" value="Genomic_DNA"/>
</dbReference>
<dbReference type="Pfam" id="PF07969">
    <property type="entry name" value="Amidohydro_3"/>
    <property type="match status" value="1"/>
</dbReference>
<comment type="caution">
    <text evidence="3">The sequence shown here is derived from an EMBL/GenBank/DDBJ whole genome shotgun (WGS) entry which is preliminary data.</text>
</comment>
<dbReference type="InterPro" id="IPR013108">
    <property type="entry name" value="Amidohydro_3"/>
</dbReference>
<dbReference type="PROSITE" id="PS51257">
    <property type="entry name" value="PROKAR_LIPOPROTEIN"/>
    <property type="match status" value="1"/>
</dbReference>
<gene>
    <name evidence="3" type="ORF">FQY83_12785</name>
</gene>
<dbReference type="OrthoDB" id="9766983at2"/>
<reference evidence="3 4" key="1">
    <citation type="journal article" date="2008" name="Int. J. Syst. Evol. Microbiol.">
        <title>Luteimonas marina sp. nov., isolated from seawater.</title>
        <authorList>
            <person name="Baik K.S."/>
            <person name="Park S.C."/>
            <person name="Kim M.S."/>
            <person name="Kim E.M."/>
            <person name="Park C."/>
            <person name="Chun J."/>
            <person name="Seong C.N."/>
        </authorList>
    </citation>
    <scope>NUCLEOTIDE SEQUENCE [LARGE SCALE GENOMIC DNA]</scope>
    <source>
        <strain evidence="3 4">FR1330</strain>
    </source>
</reference>
<dbReference type="InterPro" id="IPR032466">
    <property type="entry name" value="Metal_Hydrolase"/>
</dbReference>
<evidence type="ECO:0000259" key="2">
    <source>
        <dbReference type="Pfam" id="PF07969"/>
    </source>
</evidence>